<keyword evidence="8" id="KW-0961">Cell wall biogenesis/degradation</keyword>
<name>A0A2B7Y413_9EURO</name>
<gene>
    <name evidence="12" type="ORF">AJ79_02364</name>
</gene>
<evidence type="ECO:0000256" key="5">
    <source>
        <dbReference type="ARBA" id="ARBA00022729"/>
    </source>
</evidence>
<evidence type="ECO:0000256" key="9">
    <source>
        <dbReference type="RuleBase" id="RU361173"/>
    </source>
</evidence>
<comment type="subcellular location">
    <subcellularLocation>
        <location evidence="9">Secreted</location>
    </subcellularLocation>
</comment>
<keyword evidence="9" id="KW-0119">Carbohydrate metabolism</keyword>
<dbReference type="OrthoDB" id="1637350at2759"/>
<dbReference type="GO" id="GO:0005576">
    <property type="term" value="C:extracellular region"/>
    <property type="evidence" value="ECO:0007669"/>
    <property type="project" value="UniProtKB-SubCell"/>
</dbReference>
<keyword evidence="9" id="KW-0624">Polysaccharide degradation</keyword>
<evidence type="ECO:0000256" key="3">
    <source>
        <dbReference type="ARBA" id="ARBA00010980"/>
    </source>
</evidence>
<comment type="similarity">
    <text evidence="3 9">Belongs to the polysaccharide lyase 1 family.</text>
</comment>
<feature type="domain" description="Pectate lyase" evidence="11">
    <location>
        <begin position="37"/>
        <end position="249"/>
    </location>
</feature>
<dbReference type="Gene3D" id="2.160.20.10">
    <property type="entry name" value="Single-stranded right-handed beta-helix, Pectin lyase-like"/>
    <property type="match status" value="1"/>
</dbReference>
<evidence type="ECO:0000313" key="13">
    <source>
        <dbReference type="Proteomes" id="UP000223968"/>
    </source>
</evidence>
<dbReference type="SMART" id="SM00656">
    <property type="entry name" value="Amb_all"/>
    <property type="match status" value="1"/>
</dbReference>
<dbReference type="SUPFAM" id="SSF51126">
    <property type="entry name" value="Pectin lyase-like"/>
    <property type="match status" value="1"/>
</dbReference>
<comment type="catalytic activity">
    <reaction evidence="1">
        <text>Eliminative cleavage of (1-&gt;4)-alpha-D-galacturonan to give oligosaccharides with 4-deoxy-alpha-D-galact-4-enuronosyl groups at their non-reducing ends.</text>
        <dbReference type="EC" id="4.2.2.2"/>
    </reaction>
</comment>
<keyword evidence="13" id="KW-1185">Reference proteome</keyword>
<proteinExistence type="inferred from homology"/>
<evidence type="ECO:0000256" key="1">
    <source>
        <dbReference type="ARBA" id="ARBA00000695"/>
    </source>
</evidence>
<evidence type="ECO:0000313" key="12">
    <source>
        <dbReference type="EMBL" id="PGH15582.1"/>
    </source>
</evidence>
<dbReference type="InterPro" id="IPR012334">
    <property type="entry name" value="Pectin_lyas_fold"/>
</dbReference>
<keyword evidence="9" id="KW-0964">Secreted</keyword>
<organism evidence="12 13">
    <name type="scientific">Helicocarpus griseus UAMH5409</name>
    <dbReference type="NCBI Taxonomy" id="1447875"/>
    <lineage>
        <taxon>Eukaryota</taxon>
        <taxon>Fungi</taxon>
        <taxon>Dikarya</taxon>
        <taxon>Ascomycota</taxon>
        <taxon>Pezizomycotina</taxon>
        <taxon>Eurotiomycetes</taxon>
        <taxon>Eurotiomycetidae</taxon>
        <taxon>Onygenales</taxon>
        <taxon>Ajellomycetaceae</taxon>
        <taxon>Helicocarpus</taxon>
    </lineage>
</organism>
<evidence type="ECO:0000256" key="7">
    <source>
        <dbReference type="ARBA" id="ARBA00023239"/>
    </source>
</evidence>
<evidence type="ECO:0000256" key="2">
    <source>
        <dbReference type="ARBA" id="ARBA00001913"/>
    </source>
</evidence>
<evidence type="ECO:0000259" key="11">
    <source>
        <dbReference type="SMART" id="SM00656"/>
    </source>
</evidence>
<dbReference type="Pfam" id="PF00544">
    <property type="entry name" value="Pectate_lyase_4"/>
    <property type="match status" value="1"/>
</dbReference>
<dbReference type="STRING" id="1447875.A0A2B7Y413"/>
<dbReference type="Proteomes" id="UP000223968">
    <property type="component" value="Unassembled WGS sequence"/>
</dbReference>
<accession>A0A2B7Y413</accession>
<feature type="chain" id="PRO_5012676784" description="pectate lyase" evidence="10">
    <location>
        <begin position="20"/>
        <end position="311"/>
    </location>
</feature>
<dbReference type="GO" id="GO:0071555">
    <property type="term" value="P:cell wall organization"/>
    <property type="evidence" value="ECO:0007669"/>
    <property type="project" value="UniProtKB-KW"/>
</dbReference>
<reference evidence="12 13" key="1">
    <citation type="submission" date="2017-10" db="EMBL/GenBank/DDBJ databases">
        <title>Comparative genomics in systemic dimorphic fungi from Ajellomycetaceae.</title>
        <authorList>
            <person name="Munoz J.F."/>
            <person name="Mcewen J.G."/>
            <person name="Clay O.K."/>
            <person name="Cuomo C.A."/>
        </authorList>
    </citation>
    <scope>NUCLEOTIDE SEQUENCE [LARGE SCALE GENOMIC DNA]</scope>
    <source>
        <strain evidence="12 13">UAMH5409</strain>
    </source>
</reference>
<dbReference type="EMBL" id="PDNB01000024">
    <property type="protein sequence ID" value="PGH15582.1"/>
    <property type="molecule type" value="Genomic_DNA"/>
</dbReference>
<sequence length="311" mass="32826">MSLQTVFVGALALAASAMAQAPVDELVGFGAGTTGGGSGPGTTVSSCGELESAIEAGGVISVNGMLDGCGILRPQSDTTIIGVGATSGMSNGGLKLRQVSNIIIRNMKFDVAPEGEDAVSLDEATQVWIDHCDFNTVGLEGGKDDYDGLLDITHASDFVTVSWNKFHDHWKGSLVGHSDNNADEDTGKLQITYHHNHWNNINSRTPSLRFGTGHIYSSCFNEIPTSGINSRMGAQVLVEESYFDNVKRAIVTNLDSDEEGFATERNNIFEGETTTEITQEASFSPSYDYTTDPAGEVCAILESSAGVGVVG</sequence>
<dbReference type="PANTHER" id="PTHR31683">
    <property type="entry name" value="PECTATE LYASE 18-RELATED"/>
    <property type="match status" value="1"/>
</dbReference>
<dbReference type="GO" id="GO:0000272">
    <property type="term" value="P:polysaccharide catabolic process"/>
    <property type="evidence" value="ECO:0007669"/>
    <property type="project" value="UniProtKB-KW"/>
</dbReference>
<dbReference type="GO" id="GO:0030570">
    <property type="term" value="F:pectate lyase activity"/>
    <property type="evidence" value="ECO:0007669"/>
    <property type="project" value="UniProtKB-EC"/>
</dbReference>
<keyword evidence="6" id="KW-0106">Calcium</keyword>
<evidence type="ECO:0000256" key="6">
    <source>
        <dbReference type="ARBA" id="ARBA00022837"/>
    </source>
</evidence>
<evidence type="ECO:0000256" key="8">
    <source>
        <dbReference type="ARBA" id="ARBA00023316"/>
    </source>
</evidence>
<keyword evidence="5 10" id="KW-0732">Signal</keyword>
<comment type="caution">
    <text evidence="12">The sequence shown here is derived from an EMBL/GenBank/DDBJ whole genome shotgun (WGS) entry which is preliminary data.</text>
</comment>
<dbReference type="InterPro" id="IPR011050">
    <property type="entry name" value="Pectin_lyase_fold/virulence"/>
</dbReference>
<dbReference type="InterPro" id="IPR045032">
    <property type="entry name" value="PEL"/>
</dbReference>
<evidence type="ECO:0000256" key="4">
    <source>
        <dbReference type="ARBA" id="ARBA00012272"/>
    </source>
</evidence>
<keyword evidence="7 9" id="KW-0456">Lyase</keyword>
<dbReference type="EC" id="4.2.2.2" evidence="4"/>
<protein>
    <recommendedName>
        <fullName evidence="4">pectate lyase</fullName>
        <ecNumber evidence="4">4.2.2.2</ecNumber>
    </recommendedName>
</protein>
<dbReference type="PANTHER" id="PTHR31683:SF18">
    <property type="entry name" value="PECTATE LYASE 21-RELATED"/>
    <property type="match status" value="1"/>
</dbReference>
<dbReference type="AlphaFoldDB" id="A0A2B7Y413"/>
<comment type="cofactor">
    <cofactor evidence="2">
        <name>Ca(2+)</name>
        <dbReference type="ChEBI" id="CHEBI:29108"/>
    </cofactor>
</comment>
<feature type="signal peptide" evidence="10">
    <location>
        <begin position="1"/>
        <end position="19"/>
    </location>
</feature>
<dbReference type="InterPro" id="IPR002022">
    <property type="entry name" value="Pec_lyase"/>
</dbReference>
<evidence type="ECO:0000256" key="10">
    <source>
        <dbReference type="SAM" id="SignalP"/>
    </source>
</evidence>